<feature type="signal peptide" evidence="1">
    <location>
        <begin position="1"/>
        <end position="41"/>
    </location>
</feature>
<dbReference type="Proteomes" id="UP000032427">
    <property type="component" value="Chromosome 2"/>
</dbReference>
<sequence length="291" mass="32609">MSIYQGIKHIMKTTLMNSKFKAAVLTGVMAAGLLAATTANAHPRWVLPSHFTVSKEGGDWLTFDVTASHGTFVFDKPAGSDKAQVVMPDGRTERPNFVVKGKRRSMFDFYFEEEGTHKVRINNEPTYYTQYKAGRRDTVKWIKATKADRALVLPEKARDVVSQVSFTRAESYVTVGKPTTEAMKLDNTLLELKPLTHPSDILEGEPVTFQFFFNGKPQAGVTADITREGTLYRNHQEQIDVVSDKDGKITFTPETAGRYLMKSNYKGELKDHPLAEKASVNVHLTFEALLQ</sequence>
<dbReference type="PATRIC" id="fig|80852.17.peg.3876"/>
<organism evidence="2 3">
    <name type="scientific">Aliivibrio wodanis</name>
    <dbReference type="NCBI Taxonomy" id="80852"/>
    <lineage>
        <taxon>Bacteria</taxon>
        <taxon>Pseudomonadati</taxon>
        <taxon>Pseudomonadota</taxon>
        <taxon>Gammaproteobacteria</taxon>
        <taxon>Vibrionales</taxon>
        <taxon>Vibrionaceae</taxon>
        <taxon>Aliivibrio</taxon>
    </lineage>
</organism>
<gene>
    <name evidence="2" type="ORF">AWOD_II_1074</name>
</gene>
<feature type="chain" id="PRO_5001858008" evidence="1">
    <location>
        <begin position="42"/>
        <end position="291"/>
    </location>
</feature>
<dbReference type="EMBL" id="LN554847">
    <property type="protein sequence ID" value="CED57693.1"/>
    <property type="molecule type" value="Genomic_DNA"/>
</dbReference>
<reference evidence="3" key="1">
    <citation type="submission" date="2014-09" db="EMBL/GenBank/DDBJ databases">
        <authorList>
            <person name="Hjerde E."/>
        </authorList>
    </citation>
    <scope>NUCLEOTIDE SEQUENCE [LARGE SCALE GENOMIC DNA]</scope>
    <source>
        <strain evidence="3">06/09/139</strain>
    </source>
</reference>
<keyword evidence="1" id="KW-0732">Signal</keyword>
<dbReference type="STRING" id="80852.AWOD_II_1074"/>
<evidence type="ECO:0000313" key="2">
    <source>
        <dbReference type="EMBL" id="CED57693.1"/>
    </source>
</evidence>
<dbReference type="AlphaFoldDB" id="A0A090K1S4"/>
<evidence type="ECO:0000256" key="1">
    <source>
        <dbReference type="SAM" id="SignalP"/>
    </source>
</evidence>
<protein>
    <submittedName>
        <fullName evidence="2">Putative membrane protein</fullName>
    </submittedName>
</protein>
<keyword evidence="3" id="KW-1185">Reference proteome</keyword>
<accession>A0A090K1S4</accession>
<name>A0A090K1S4_9GAMM</name>
<dbReference type="HOGENOM" id="CLU_079897_0_0_6"/>
<dbReference type="InterPro" id="IPR019613">
    <property type="entry name" value="DUF4198"/>
</dbReference>
<evidence type="ECO:0000313" key="3">
    <source>
        <dbReference type="Proteomes" id="UP000032427"/>
    </source>
</evidence>
<proteinExistence type="predicted"/>
<dbReference type="Pfam" id="PF10670">
    <property type="entry name" value="DUF4198"/>
    <property type="match status" value="1"/>
</dbReference>
<dbReference type="KEGG" id="awd:AWOD_II_1074"/>